<feature type="domain" description="Glycosyl hydrolase family 81 N-terminal" evidence="11">
    <location>
        <begin position="63"/>
        <end position="340"/>
    </location>
</feature>
<evidence type="ECO:0000313" key="13">
    <source>
        <dbReference type="EMBL" id="KUP96769.1"/>
    </source>
</evidence>
<evidence type="ECO:0000256" key="1">
    <source>
        <dbReference type="ARBA" id="ARBA00000382"/>
    </source>
</evidence>
<comment type="catalytic activity">
    <reaction evidence="1">
        <text>Hydrolysis of (1-&gt;3)-beta-D-glucosidic linkages in (1-&gt;3)-beta-D-glucans.</text>
        <dbReference type="EC" id="3.2.1.39"/>
    </reaction>
</comment>
<dbReference type="Gene3D" id="2.70.98.30">
    <property type="entry name" value="Golgi alpha-mannosidase II, domain 4"/>
    <property type="match status" value="1"/>
</dbReference>
<name>A0A147KHU4_THECS</name>
<evidence type="ECO:0000256" key="9">
    <source>
        <dbReference type="SAM" id="MobiDB-lite"/>
    </source>
</evidence>
<dbReference type="Pfam" id="PF17652">
    <property type="entry name" value="Glyco_hydro81C"/>
    <property type="match status" value="1"/>
</dbReference>
<dbReference type="EMBL" id="LGEM01000076">
    <property type="protein sequence ID" value="KUP96769.1"/>
    <property type="molecule type" value="Genomic_DNA"/>
</dbReference>
<comment type="similarity">
    <text evidence="2">Belongs to the glycosyl hydrolase 81 family.</text>
</comment>
<feature type="region of interest" description="Disordered" evidence="9">
    <location>
        <begin position="47"/>
        <end position="67"/>
    </location>
</feature>
<evidence type="ECO:0000256" key="10">
    <source>
        <dbReference type="SAM" id="SignalP"/>
    </source>
</evidence>
<evidence type="ECO:0000256" key="3">
    <source>
        <dbReference type="ARBA" id="ARBA00012780"/>
    </source>
</evidence>
<dbReference type="GO" id="GO:0000272">
    <property type="term" value="P:polysaccharide catabolic process"/>
    <property type="evidence" value="ECO:0007669"/>
    <property type="project" value="UniProtKB-KW"/>
</dbReference>
<dbReference type="EC" id="3.2.1.39" evidence="3"/>
<keyword evidence="4 13" id="KW-0378">Hydrolase</keyword>
<protein>
    <recommendedName>
        <fullName evidence="3">glucan endo-1,3-beta-D-glucosidase</fullName>
        <ecNumber evidence="3">3.2.1.39</ecNumber>
    </recommendedName>
</protein>
<keyword evidence="6" id="KW-0326">Glycosidase</keyword>
<keyword evidence="14" id="KW-1185">Reference proteome</keyword>
<proteinExistence type="inferred from homology"/>
<reference evidence="14" key="1">
    <citation type="journal article" date="2017" name="Acta Aliment.">
        <title>Plant polysaccharide degrading enzyme system of Thermpbifida cellulosilytica TB100 revealed by de novo genome project data.</title>
        <authorList>
            <person name="Toth A."/>
            <person name="Baka E."/>
            <person name="Luzics S."/>
            <person name="Bata-Vidacs I."/>
            <person name="Nagy I."/>
            <person name="Balint B."/>
            <person name="Herceg R."/>
            <person name="Olasz F."/>
            <person name="Wilk T."/>
            <person name="Nagy T."/>
            <person name="Kriszt B."/>
            <person name="Nagy I."/>
            <person name="Kukolya J."/>
        </authorList>
    </citation>
    <scope>NUCLEOTIDE SEQUENCE [LARGE SCALE GENOMIC DNA]</scope>
    <source>
        <strain evidence="14">TB100</strain>
    </source>
</reference>
<organism evidence="13 14">
    <name type="scientific">Thermobifida cellulosilytica TB100</name>
    <dbReference type="NCBI Taxonomy" id="665004"/>
    <lineage>
        <taxon>Bacteria</taxon>
        <taxon>Bacillati</taxon>
        <taxon>Actinomycetota</taxon>
        <taxon>Actinomycetes</taxon>
        <taxon>Streptosporangiales</taxon>
        <taxon>Nocardiopsidaceae</taxon>
        <taxon>Thermobifida</taxon>
    </lineage>
</organism>
<evidence type="ECO:0000259" key="12">
    <source>
        <dbReference type="Pfam" id="PF17652"/>
    </source>
</evidence>
<evidence type="ECO:0000256" key="8">
    <source>
        <dbReference type="ARBA" id="ARBA00023326"/>
    </source>
</evidence>
<dbReference type="AlphaFoldDB" id="A0A147KHU4"/>
<dbReference type="OrthoDB" id="5480482at2"/>
<evidence type="ECO:0000256" key="7">
    <source>
        <dbReference type="ARBA" id="ARBA00023316"/>
    </source>
</evidence>
<evidence type="ECO:0000256" key="5">
    <source>
        <dbReference type="ARBA" id="ARBA00023277"/>
    </source>
</evidence>
<dbReference type="GO" id="GO:0042973">
    <property type="term" value="F:glucan endo-1,3-beta-D-glucosidase activity"/>
    <property type="evidence" value="ECO:0007669"/>
    <property type="project" value="UniProtKB-EC"/>
</dbReference>
<evidence type="ECO:0000256" key="4">
    <source>
        <dbReference type="ARBA" id="ARBA00022801"/>
    </source>
</evidence>
<evidence type="ECO:0000259" key="11">
    <source>
        <dbReference type="Pfam" id="PF03639"/>
    </source>
</evidence>
<comment type="caution">
    <text evidence="13">The sequence shown here is derived from an EMBL/GenBank/DDBJ whole genome shotgun (WGS) entry which is preliminary data.</text>
</comment>
<dbReference type="PANTHER" id="PTHR31983">
    <property type="entry name" value="ENDO-1,3(4)-BETA-GLUCANASE 1"/>
    <property type="match status" value="1"/>
</dbReference>
<keyword evidence="10" id="KW-0732">Signal</keyword>
<dbReference type="PATRIC" id="fig|665004.4.peg.3352"/>
<keyword evidence="8" id="KW-0624">Polysaccharide degradation</keyword>
<dbReference type="InterPro" id="IPR040451">
    <property type="entry name" value="GH81_N"/>
</dbReference>
<dbReference type="InterPro" id="IPR040720">
    <property type="entry name" value="GH81_C"/>
</dbReference>
<evidence type="ECO:0000256" key="6">
    <source>
        <dbReference type="ARBA" id="ARBA00023295"/>
    </source>
</evidence>
<dbReference type="GO" id="GO:0052861">
    <property type="term" value="F:endo-1,3(4)-beta-glucanase activity"/>
    <property type="evidence" value="ECO:0007669"/>
    <property type="project" value="InterPro"/>
</dbReference>
<feature type="chain" id="PRO_5007549847" description="glucan endo-1,3-beta-D-glucosidase" evidence="10">
    <location>
        <begin position="35"/>
        <end position="941"/>
    </location>
</feature>
<dbReference type="Pfam" id="PF03639">
    <property type="entry name" value="Glyco_hydro_81"/>
    <property type="match status" value="1"/>
</dbReference>
<keyword evidence="5" id="KW-0119">Carbohydrate metabolism</keyword>
<dbReference type="Proteomes" id="UP000074382">
    <property type="component" value="Unassembled WGS sequence"/>
</dbReference>
<dbReference type="GO" id="GO:0071555">
    <property type="term" value="P:cell wall organization"/>
    <property type="evidence" value="ECO:0007669"/>
    <property type="project" value="UniProtKB-KW"/>
</dbReference>
<gene>
    <name evidence="13" type="ORF">AC529_10610</name>
</gene>
<keyword evidence="7" id="KW-0961">Cell wall biogenesis/degradation</keyword>
<feature type="domain" description="Glycosyl hydrolase family 81 C-terminal" evidence="12">
    <location>
        <begin position="357"/>
        <end position="691"/>
    </location>
</feature>
<feature type="region of interest" description="Disordered" evidence="9">
    <location>
        <begin position="754"/>
        <end position="779"/>
    </location>
</feature>
<feature type="signal peptide" evidence="10">
    <location>
        <begin position="1"/>
        <end position="34"/>
    </location>
</feature>
<dbReference type="PANTHER" id="PTHR31983:SF0">
    <property type="entry name" value="GLUCAN ENDO-1,3-BETA-D-GLUCOSIDASE 2"/>
    <property type="match status" value="1"/>
</dbReference>
<accession>A0A147KHU4</accession>
<sequence length="941" mass="100810">MPHALRRRWRRVTASTAAAALACGALLVLGPAPAAAQVRLGSGSYTTELPPGASGPSDVTGAPVTPKVTADFDQPVATNDWWSSLIFQRYPDNPYGENLYAHPLSFKARAGGLEVGYPDTPAIVADGLKYEYSHSPDLVLGVQGLNAPAARVAGYGDWTVTADLSDSSRTLRATIGQGLPFVYADVSGGPVRVEFTAQPTVWRRSGSAVGVTVNGHHYALFAPSRTSWSESGRVFTAHVGGSGHASVALLPDPGVFDTYARYAHSFVTDSRLSYDYDPGSATLTSTYRVTTEAREGSARGTLLALYPHHWKETTTALTDLSYTSPRGPMRVVEGDRFTTELTTHGILPSLPTVDSADHQRMRTLIDAELNAADPWKGATDTYWTGKALGRLAQLVPIADSIGYTSGRDALLDLLKGRMEDWLTAEGPGDDAQFYYDERWDTLIGFPASFGANTELNDHDFHYGYFVTAAATIARYDRAWIGEDRWGPMVETVLRDANNPDRGDSRFPWLRSFSPYAGHGWASGHAGFASGNNQESSSEAMHFAASTALLGSLLGDEELRDLGVYLHTTQASAMSRYWQNSDGDAFPSGYSHDVVGMVWSDGGDHRIWWDGTPEELYGINYLPITAGSLYLGHDVDHAAAVHRSLVARLGRQPQTWHDIHWAHQALSDPDAALAAFEAQWRSYEPESGSSKAHTYQWLSTLAEFGTVTTAVTADTPHYAVFDDGDRRTYVAFNATNRPIAVTFSDGTTLTAAPGQLATVHGDGGSGPDPDPDPGGGSGTIGDGVLYLDGGALSTAAPSFEAGVEIPAAGGANHDGTPHNPVVFEIDGVSARYTGQSTRFAFPVDSGASVANAVQARVSYDLDGDGVFDRVETYHYFATNDLPGWETYTHGHGLKSSSGALGDLVDGTVRLELWSALGRQASLVRTGAPEGQQAAVLTVPFRE</sequence>
<dbReference type="InterPro" id="IPR005200">
    <property type="entry name" value="Endo-beta-glucanase"/>
</dbReference>
<dbReference type="STRING" id="665004.AC529_10610"/>
<dbReference type="PROSITE" id="PS52008">
    <property type="entry name" value="GH81"/>
    <property type="match status" value="1"/>
</dbReference>
<evidence type="ECO:0000313" key="14">
    <source>
        <dbReference type="Proteomes" id="UP000074382"/>
    </source>
</evidence>
<evidence type="ECO:0000256" key="2">
    <source>
        <dbReference type="ARBA" id="ARBA00010730"/>
    </source>
</evidence>
<dbReference type="PROSITE" id="PS51257">
    <property type="entry name" value="PROKAR_LIPOPROTEIN"/>
    <property type="match status" value="1"/>
</dbReference>